<evidence type="ECO:0000313" key="3">
    <source>
        <dbReference type="Proteomes" id="UP001362999"/>
    </source>
</evidence>
<proteinExistence type="predicted"/>
<dbReference type="AlphaFoldDB" id="A0AAW0ED27"/>
<name>A0AAW0ED27_9AGAR</name>
<reference evidence="2 3" key="1">
    <citation type="journal article" date="2024" name="J Genomics">
        <title>Draft genome sequencing and assembly of Favolaschia claudopus CIRM-BRFM 2984 isolated from oak limbs.</title>
        <authorList>
            <person name="Navarro D."/>
            <person name="Drula E."/>
            <person name="Chaduli D."/>
            <person name="Cazenave R."/>
            <person name="Ahrendt S."/>
            <person name="Wang J."/>
            <person name="Lipzen A."/>
            <person name="Daum C."/>
            <person name="Barry K."/>
            <person name="Grigoriev I.V."/>
            <person name="Favel A."/>
            <person name="Rosso M.N."/>
            <person name="Martin F."/>
        </authorList>
    </citation>
    <scope>NUCLEOTIDE SEQUENCE [LARGE SCALE GENOMIC DNA]</scope>
    <source>
        <strain evidence="2 3">CIRM-BRFM 2984</strain>
    </source>
</reference>
<organism evidence="2 3">
    <name type="scientific">Favolaschia claudopus</name>
    <dbReference type="NCBI Taxonomy" id="2862362"/>
    <lineage>
        <taxon>Eukaryota</taxon>
        <taxon>Fungi</taxon>
        <taxon>Dikarya</taxon>
        <taxon>Basidiomycota</taxon>
        <taxon>Agaricomycotina</taxon>
        <taxon>Agaricomycetes</taxon>
        <taxon>Agaricomycetidae</taxon>
        <taxon>Agaricales</taxon>
        <taxon>Marasmiineae</taxon>
        <taxon>Mycenaceae</taxon>
        <taxon>Favolaschia</taxon>
    </lineage>
</organism>
<keyword evidence="1" id="KW-1133">Transmembrane helix</keyword>
<keyword evidence="1" id="KW-0812">Transmembrane</keyword>
<evidence type="ECO:0008006" key="4">
    <source>
        <dbReference type="Google" id="ProtNLM"/>
    </source>
</evidence>
<keyword evidence="1" id="KW-0472">Membrane</keyword>
<sequence length="206" mass="22123">MPTTRKSSAISHNRKKHVHSLCGELMKGHPRDGRALVCRLPTEAKAAINASVSSGLFGLPGLGRSIVSPSQATLDSSPGWTDVAMFTVQALYDTVTAFCSLLRFTVTALCSLSRFTVTAFCSLSRFTIITLSVVFVIIASLSFLTAPSCQLLATSVKEGVDSTGTFSSFQDRFETVTAFVKSISQTVSGCLQILALWEKVRSWANS</sequence>
<protein>
    <recommendedName>
        <fullName evidence="4">Transmembrane protein</fullName>
    </recommendedName>
</protein>
<dbReference type="Proteomes" id="UP001362999">
    <property type="component" value="Unassembled WGS sequence"/>
</dbReference>
<accession>A0AAW0ED27</accession>
<comment type="caution">
    <text evidence="2">The sequence shown here is derived from an EMBL/GenBank/DDBJ whole genome shotgun (WGS) entry which is preliminary data.</text>
</comment>
<keyword evidence="3" id="KW-1185">Reference proteome</keyword>
<gene>
    <name evidence="2" type="ORF">R3P38DRAFT_2834266</name>
</gene>
<dbReference type="EMBL" id="JAWWNJ010000002">
    <property type="protein sequence ID" value="KAK7062249.1"/>
    <property type="molecule type" value="Genomic_DNA"/>
</dbReference>
<feature type="transmembrane region" description="Helical" evidence="1">
    <location>
        <begin position="123"/>
        <end position="144"/>
    </location>
</feature>
<evidence type="ECO:0000256" key="1">
    <source>
        <dbReference type="SAM" id="Phobius"/>
    </source>
</evidence>
<evidence type="ECO:0000313" key="2">
    <source>
        <dbReference type="EMBL" id="KAK7062249.1"/>
    </source>
</evidence>